<gene>
    <name evidence="2" type="ORF">G6F50_017729</name>
</gene>
<name>A0A9P7BZW4_9FUNG</name>
<dbReference type="AlphaFoldDB" id="A0A9P7BZW4"/>
<keyword evidence="3" id="KW-1185">Reference proteome</keyword>
<feature type="region of interest" description="Disordered" evidence="1">
    <location>
        <begin position="77"/>
        <end position="113"/>
    </location>
</feature>
<comment type="caution">
    <text evidence="2">The sequence shown here is derived from an EMBL/GenBank/DDBJ whole genome shotgun (WGS) entry which is preliminary data.</text>
</comment>
<evidence type="ECO:0000313" key="3">
    <source>
        <dbReference type="Proteomes" id="UP000740926"/>
    </source>
</evidence>
<evidence type="ECO:0000256" key="1">
    <source>
        <dbReference type="SAM" id="MobiDB-lite"/>
    </source>
</evidence>
<evidence type="ECO:0000313" key="2">
    <source>
        <dbReference type="EMBL" id="KAG1529834.1"/>
    </source>
</evidence>
<accession>A0A9P7BZW4</accession>
<organism evidence="2 3">
    <name type="scientific">Rhizopus delemar</name>
    <dbReference type="NCBI Taxonomy" id="936053"/>
    <lineage>
        <taxon>Eukaryota</taxon>
        <taxon>Fungi</taxon>
        <taxon>Fungi incertae sedis</taxon>
        <taxon>Mucoromycota</taxon>
        <taxon>Mucoromycotina</taxon>
        <taxon>Mucoromycetes</taxon>
        <taxon>Mucorales</taxon>
        <taxon>Mucorineae</taxon>
        <taxon>Rhizopodaceae</taxon>
        <taxon>Rhizopus</taxon>
    </lineage>
</organism>
<protein>
    <submittedName>
        <fullName evidence="2">Uncharacterized protein</fullName>
    </submittedName>
</protein>
<dbReference type="Proteomes" id="UP000740926">
    <property type="component" value="Unassembled WGS sequence"/>
</dbReference>
<reference evidence="2 3" key="1">
    <citation type="journal article" date="2020" name="Microb. Genom.">
        <title>Genetic diversity of clinical and environmental Mucorales isolates obtained from an investigation of mucormycosis cases among solid organ transplant recipients.</title>
        <authorList>
            <person name="Nguyen M.H."/>
            <person name="Kaul D."/>
            <person name="Muto C."/>
            <person name="Cheng S.J."/>
            <person name="Richter R.A."/>
            <person name="Bruno V.M."/>
            <person name="Liu G."/>
            <person name="Beyhan S."/>
            <person name="Sundermann A.J."/>
            <person name="Mounaud S."/>
            <person name="Pasculle A.W."/>
            <person name="Nierman W.C."/>
            <person name="Driscoll E."/>
            <person name="Cumbie R."/>
            <person name="Clancy C.J."/>
            <person name="Dupont C.L."/>
        </authorList>
    </citation>
    <scope>NUCLEOTIDE SEQUENCE [LARGE SCALE GENOMIC DNA]</scope>
    <source>
        <strain evidence="2 3">GL24</strain>
    </source>
</reference>
<proteinExistence type="predicted"/>
<dbReference type="EMBL" id="JAANIU010013909">
    <property type="protein sequence ID" value="KAG1529834.1"/>
    <property type="molecule type" value="Genomic_DNA"/>
</dbReference>
<sequence>MSTVTVACKLPNGLVLDLAGVDQKFVLNGAHHDEAIAGHGMTEVDEDFWTKWVALHKDFEPVKRGFVFAAKGERNAAAQAKEKKANVTGLEGLDPKKPAPGIEAENYEGKKKD</sequence>